<gene>
    <name evidence="1" type="ORF">BCF44_105308</name>
</gene>
<evidence type="ECO:0000313" key="1">
    <source>
        <dbReference type="EMBL" id="REH48449.1"/>
    </source>
</evidence>
<keyword evidence="2" id="KW-1185">Reference proteome</keyword>
<proteinExistence type="predicted"/>
<dbReference type="EMBL" id="QUNO01000005">
    <property type="protein sequence ID" value="REH48449.1"/>
    <property type="molecule type" value="Genomic_DNA"/>
</dbReference>
<accession>A0A3E0HPX0</accession>
<protein>
    <submittedName>
        <fullName evidence="1">Uncharacterized protein</fullName>
    </submittedName>
</protein>
<dbReference type="Proteomes" id="UP000256269">
    <property type="component" value="Unassembled WGS sequence"/>
</dbReference>
<dbReference type="AlphaFoldDB" id="A0A3E0HPX0"/>
<organism evidence="1 2">
    <name type="scientific">Kutzneria buriramensis</name>
    <dbReference type="NCBI Taxonomy" id="1045776"/>
    <lineage>
        <taxon>Bacteria</taxon>
        <taxon>Bacillati</taxon>
        <taxon>Actinomycetota</taxon>
        <taxon>Actinomycetes</taxon>
        <taxon>Pseudonocardiales</taxon>
        <taxon>Pseudonocardiaceae</taxon>
        <taxon>Kutzneria</taxon>
    </lineage>
</organism>
<comment type="caution">
    <text evidence="1">The sequence shown here is derived from an EMBL/GenBank/DDBJ whole genome shotgun (WGS) entry which is preliminary data.</text>
</comment>
<name>A0A3E0HPX0_9PSEU</name>
<sequence length="30" mass="3123">MIAELVNARDVLDDVIDAACDGNDGGTPMM</sequence>
<reference evidence="1 2" key="1">
    <citation type="submission" date="2018-08" db="EMBL/GenBank/DDBJ databases">
        <title>Genomic Encyclopedia of Archaeal and Bacterial Type Strains, Phase II (KMG-II): from individual species to whole genera.</title>
        <authorList>
            <person name="Goeker M."/>
        </authorList>
    </citation>
    <scope>NUCLEOTIDE SEQUENCE [LARGE SCALE GENOMIC DNA]</scope>
    <source>
        <strain evidence="1 2">DSM 45791</strain>
    </source>
</reference>
<evidence type="ECO:0000313" key="2">
    <source>
        <dbReference type="Proteomes" id="UP000256269"/>
    </source>
</evidence>